<gene>
    <name evidence="2" type="ORF">BJ508DRAFT_379211</name>
</gene>
<reference evidence="2 3" key="1">
    <citation type="journal article" date="2018" name="Nat. Ecol. Evol.">
        <title>Pezizomycetes genomes reveal the molecular basis of ectomycorrhizal truffle lifestyle.</title>
        <authorList>
            <person name="Murat C."/>
            <person name="Payen T."/>
            <person name="Noel B."/>
            <person name="Kuo A."/>
            <person name="Morin E."/>
            <person name="Chen J."/>
            <person name="Kohler A."/>
            <person name="Krizsan K."/>
            <person name="Balestrini R."/>
            <person name="Da Silva C."/>
            <person name="Montanini B."/>
            <person name="Hainaut M."/>
            <person name="Levati E."/>
            <person name="Barry K.W."/>
            <person name="Belfiori B."/>
            <person name="Cichocki N."/>
            <person name="Clum A."/>
            <person name="Dockter R.B."/>
            <person name="Fauchery L."/>
            <person name="Guy J."/>
            <person name="Iotti M."/>
            <person name="Le Tacon F."/>
            <person name="Lindquist E.A."/>
            <person name="Lipzen A."/>
            <person name="Malagnac F."/>
            <person name="Mello A."/>
            <person name="Molinier V."/>
            <person name="Miyauchi S."/>
            <person name="Poulain J."/>
            <person name="Riccioni C."/>
            <person name="Rubini A."/>
            <person name="Sitrit Y."/>
            <person name="Splivallo R."/>
            <person name="Traeger S."/>
            <person name="Wang M."/>
            <person name="Zifcakova L."/>
            <person name="Wipf D."/>
            <person name="Zambonelli A."/>
            <person name="Paolocci F."/>
            <person name="Nowrousian M."/>
            <person name="Ottonello S."/>
            <person name="Baldrian P."/>
            <person name="Spatafora J.W."/>
            <person name="Henrissat B."/>
            <person name="Nagy L.G."/>
            <person name="Aury J.M."/>
            <person name="Wincker P."/>
            <person name="Grigoriev I.V."/>
            <person name="Bonfante P."/>
            <person name="Martin F.M."/>
        </authorList>
    </citation>
    <scope>NUCLEOTIDE SEQUENCE [LARGE SCALE GENOMIC DNA]</scope>
    <source>
        <strain evidence="2 3">RN42</strain>
    </source>
</reference>
<evidence type="ECO:0000256" key="1">
    <source>
        <dbReference type="SAM" id="MobiDB-lite"/>
    </source>
</evidence>
<proteinExistence type="predicted"/>
<dbReference type="AlphaFoldDB" id="A0A3N4HUD5"/>
<dbReference type="Proteomes" id="UP000275078">
    <property type="component" value="Unassembled WGS sequence"/>
</dbReference>
<evidence type="ECO:0008006" key="4">
    <source>
        <dbReference type="Google" id="ProtNLM"/>
    </source>
</evidence>
<dbReference type="STRING" id="1160509.A0A3N4HUD5"/>
<protein>
    <recommendedName>
        <fullName evidence="4">F-box domain-containing protein</fullName>
    </recommendedName>
</protein>
<evidence type="ECO:0000313" key="2">
    <source>
        <dbReference type="EMBL" id="RPA76897.1"/>
    </source>
</evidence>
<sequence length="600" mass="69510">MAEHLPPNILARVLRCIDSSGSRGADRIEKYALLSRQWAQAVELWSGRFSSIVIRSDELNMFSTVYQATHRRQALSQITNKIVLPKYHYRRCVLFETRKEQRRNNEAVTEAIQSFFSLLATWESGDKGGGNSIDLSIIGFSPADFASRDEPFRMDFLGEHFMASCFHSWEKNELYPGWDIKERRWRHSYLKLSRDVWEGLPQLHRITALRSNPAKCENRNYPITQGRTFEGWTLAKLAAKLPNLRFIDWVIKDADLLYPKKRIQHREDFAAALMESLREFRDLTTFILDTSSILPQKDTFDPPGLHDDDVPEQLTEALQNIIRLPHLQVFKIDKYTVLSPYIFDAPVNIGTRDATARPFQNLKTVNLHLSTVTPSGTHYFDTSSPLPEDFEPPARYEFSEPENHYPALKGSIKRTLEEDDGSDLELVGQNSDGDYYQYPPRYTKRYKRDVDEALGRDGRFFHRDRVDTDGIRQILKGFIDLVASAPKVEHAMVTLGARRYRGRHSYARLAYGYFGLDEKVWRITKNRDMQGEVAVYRGLRETMELVDGGRRAIVYGPPELREIFPSLQESFPNETPQPPYHPPRGACYDGDYRIRNEQEQ</sequence>
<dbReference type="OrthoDB" id="5985073at2759"/>
<evidence type="ECO:0000313" key="3">
    <source>
        <dbReference type="Proteomes" id="UP000275078"/>
    </source>
</evidence>
<feature type="region of interest" description="Disordered" evidence="1">
    <location>
        <begin position="569"/>
        <end position="590"/>
    </location>
</feature>
<accession>A0A3N4HUD5</accession>
<dbReference type="EMBL" id="ML119735">
    <property type="protein sequence ID" value="RPA76897.1"/>
    <property type="molecule type" value="Genomic_DNA"/>
</dbReference>
<name>A0A3N4HUD5_ASCIM</name>
<keyword evidence="3" id="KW-1185">Reference proteome</keyword>
<organism evidence="2 3">
    <name type="scientific">Ascobolus immersus RN42</name>
    <dbReference type="NCBI Taxonomy" id="1160509"/>
    <lineage>
        <taxon>Eukaryota</taxon>
        <taxon>Fungi</taxon>
        <taxon>Dikarya</taxon>
        <taxon>Ascomycota</taxon>
        <taxon>Pezizomycotina</taxon>
        <taxon>Pezizomycetes</taxon>
        <taxon>Pezizales</taxon>
        <taxon>Ascobolaceae</taxon>
        <taxon>Ascobolus</taxon>
    </lineage>
</organism>